<dbReference type="InterPro" id="IPR045866">
    <property type="entry name" value="FAM210A/B-like"/>
</dbReference>
<organism evidence="4 5">
    <name type="scientific">[Candida] railenensis</name>
    <dbReference type="NCBI Taxonomy" id="45579"/>
    <lineage>
        <taxon>Eukaryota</taxon>
        <taxon>Fungi</taxon>
        <taxon>Dikarya</taxon>
        <taxon>Ascomycota</taxon>
        <taxon>Saccharomycotina</taxon>
        <taxon>Pichiomycetes</taxon>
        <taxon>Debaryomycetaceae</taxon>
        <taxon>Kurtzmaniella</taxon>
    </lineage>
</organism>
<evidence type="ECO:0000313" key="5">
    <source>
        <dbReference type="Proteomes" id="UP000837801"/>
    </source>
</evidence>
<name>A0A9P0QUK2_9ASCO</name>
<evidence type="ECO:0000256" key="1">
    <source>
        <dbReference type="SAM" id="MobiDB-lite"/>
    </source>
</evidence>
<feature type="transmembrane region" description="Helical" evidence="2">
    <location>
        <begin position="92"/>
        <end position="115"/>
    </location>
</feature>
<evidence type="ECO:0000259" key="3">
    <source>
        <dbReference type="Pfam" id="PF06916"/>
    </source>
</evidence>
<keyword evidence="5" id="KW-1185">Reference proteome</keyword>
<evidence type="ECO:0000313" key="4">
    <source>
        <dbReference type="EMBL" id="CAH2354581.1"/>
    </source>
</evidence>
<feature type="domain" description="DUF1279" evidence="3">
    <location>
        <begin position="85"/>
        <end position="208"/>
    </location>
</feature>
<dbReference type="InterPro" id="IPR009688">
    <property type="entry name" value="FAM210A/B-like_dom"/>
</dbReference>
<feature type="region of interest" description="Disordered" evidence="1">
    <location>
        <begin position="33"/>
        <end position="80"/>
    </location>
</feature>
<proteinExistence type="predicted"/>
<sequence>MIRFNPLSRIYTQFTPLVRNARGTRNLFRPQNRLALKSVRNQSTTGANANSIPKARATGSAGSGSSGSGNAGSGSSGSGKKPTGFRALFKEYGYSALAIYFALSMIDLPIIYVLVHTSGKEQIEIYENKVKQTFGYGVSDEELKKKQEINKIQEEIENKANPDQESKENQSTLSYIVSQFSWTEFAIAYGIHKSLAFIRLPVTAAITPSTVAILRRWGFKIGTDKLSTTATLAKDQLKARVGDVTASSSKFGVRADKKKKWFDWFF</sequence>
<accession>A0A9P0QUK2</accession>
<keyword evidence="2" id="KW-1133">Transmembrane helix</keyword>
<dbReference type="PANTHER" id="PTHR21377:SF0">
    <property type="entry name" value="PROTEIN FAM210B, MITOCHONDRIAL"/>
    <property type="match status" value="1"/>
</dbReference>
<feature type="compositionally biased region" description="Gly residues" evidence="1">
    <location>
        <begin position="61"/>
        <end position="77"/>
    </location>
</feature>
<protein>
    <submittedName>
        <fullName evidence="4">N-terminal acetyltransferase 2</fullName>
    </submittedName>
</protein>
<dbReference type="AlphaFoldDB" id="A0A9P0QUK2"/>
<dbReference type="Pfam" id="PF06916">
    <property type="entry name" value="FAM210A-B_dom"/>
    <property type="match status" value="1"/>
</dbReference>
<dbReference type="EMBL" id="CAKXYY010000017">
    <property type="protein sequence ID" value="CAH2354581.1"/>
    <property type="molecule type" value="Genomic_DNA"/>
</dbReference>
<dbReference type="Proteomes" id="UP000837801">
    <property type="component" value="Unassembled WGS sequence"/>
</dbReference>
<comment type="caution">
    <text evidence="4">The sequence shown here is derived from an EMBL/GenBank/DDBJ whole genome shotgun (WGS) entry which is preliminary data.</text>
</comment>
<evidence type="ECO:0000256" key="2">
    <source>
        <dbReference type="SAM" id="Phobius"/>
    </source>
</evidence>
<keyword evidence="2" id="KW-0472">Membrane</keyword>
<keyword evidence="2" id="KW-0812">Transmembrane</keyword>
<dbReference type="GO" id="GO:0005739">
    <property type="term" value="C:mitochondrion"/>
    <property type="evidence" value="ECO:0007669"/>
    <property type="project" value="TreeGrafter"/>
</dbReference>
<gene>
    <name evidence="4" type="ORF">CLIB1423_17S02366</name>
</gene>
<dbReference type="PANTHER" id="PTHR21377">
    <property type="entry name" value="PROTEIN FAM210B, MITOCHONDRIAL"/>
    <property type="match status" value="1"/>
</dbReference>
<reference evidence="4" key="1">
    <citation type="submission" date="2022-03" db="EMBL/GenBank/DDBJ databases">
        <authorList>
            <person name="Legras J.-L."/>
            <person name="Devillers H."/>
            <person name="Grondin C."/>
        </authorList>
    </citation>
    <scope>NUCLEOTIDE SEQUENCE</scope>
    <source>
        <strain evidence="4">CLIB 1423</strain>
    </source>
</reference>
<feature type="compositionally biased region" description="Polar residues" evidence="1">
    <location>
        <begin position="39"/>
        <end position="51"/>
    </location>
</feature>
<dbReference type="OrthoDB" id="426386at2759"/>